<evidence type="ECO:0000256" key="2">
    <source>
        <dbReference type="ARBA" id="ARBA00008711"/>
    </source>
</evidence>
<feature type="domain" description="Methylated-DNA-[protein]-cysteine S-methyltransferase DNA binding" evidence="9">
    <location>
        <begin position="162"/>
        <end position="241"/>
    </location>
</feature>
<dbReference type="InterPro" id="IPR036217">
    <property type="entry name" value="MethylDNA_cys_MeTrfase_DNAb"/>
</dbReference>
<dbReference type="InterPro" id="IPR014048">
    <property type="entry name" value="MethylDNA_cys_MeTrfase_DNA-bd"/>
</dbReference>
<dbReference type="InterPro" id="IPR001497">
    <property type="entry name" value="MethylDNA_cys_MeTrfase_AS"/>
</dbReference>
<evidence type="ECO:0000313" key="10">
    <source>
        <dbReference type="EMBL" id="CBI02236.1"/>
    </source>
</evidence>
<keyword evidence="4 10" id="KW-0489">Methyltransferase</keyword>
<dbReference type="Pfam" id="PF01035">
    <property type="entry name" value="DNA_binding_1"/>
    <property type="match status" value="1"/>
</dbReference>
<keyword evidence="5 10" id="KW-0808">Transferase</keyword>
<dbReference type="FunFam" id="1.10.10.10:FF:000214">
    <property type="entry name" value="Methylated-DNA--protein-cysteine methyltransferase"/>
    <property type="match status" value="1"/>
</dbReference>
<dbReference type="GO" id="GO:0032259">
    <property type="term" value="P:methylation"/>
    <property type="evidence" value="ECO:0007669"/>
    <property type="project" value="UniProtKB-KW"/>
</dbReference>
<evidence type="ECO:0000256" key="7">
    <source>
        <dbReference type="ARBA" id="ARBA00023204"/>
    </source>
</evidence>
<dbReference type="CDD" id="cd06445">
    <property type="entry name" value="ATase"/>
    <property type="match status" value="1"/>
</dbReference>
<evidence type="ECO:0000256" key="1">
    <source>
        <dbReference type="ARBA" id="ARBA00001286"/>
    </source>
</evidence>
<dbReference type="PANTHER" id="PTHR10815">
    <property type="entry name" value="METHYLATED-DNA--PROTEIN-CYSTEINE METHYLTRANSFERASE"/>
    <property type="match status" value="1"/>
</dbReference>
<dbReference type="AlphaFoldDB" id="E6Q4X5"/>
<evidence type="ECO:0000256" key="6">
    <source>
        <dbReference type="ARBA" id="ARBA00022763"/>
    </source>
</evidence>
<dbReference type="GO" id="GO:0006281">
    <property type="term" value="P:DNA repair"/>
    <property type="evidence" value="ECO:0007669"/>
    <property type="project" value="UniProtKB-KW"/>
</dbReference>
<evidence type="ECO:0000256" key="4">
    <source>
        <dbReference type="ARBA" id="ARBA00022603"/>
    </source>
</evidence>
<name>E6Q4X5_9ZZZZ</name>
<dbReference type="NCBIfam" id="TIGR00589">
    <property type="entry name" value="ogt"/>
    <property type="match status" value="1"/>
</dbReference>
<gene>
    <name evidence="10" type="ORF">CARN4_0961</name>
</gene>
<protein>
    <recommendedName>
        <fullName evidence="3">methylated-DNA--[protein]-cysteine S-methyltransferase</fullName>
        <ecNumber evidence="3">2.1.1.63</ecNumber>
    </recommendedName>
</protein>
<dbReference type="Gene3D" id="1.10.10.10">
    <property type="entry name" value="Winged helix-like DNA-binding domain superfamily/Winged helix DNA-binding domain"/>
    <property type="match status" value="1"/>
</dbReference>
<accession>E6Q4X5</accession>
<organism evidence="10">
    <name type="scientific">mine drainage metagenome</name>
    <dbReference type="NCBI Taxonomy" id="410659"/>
    <lineage>
        <taxon>unclassified sequences</taxon>
        <taxon>metagenomes</taxon>
        <taxon>ecological metagenomes</taxon>
    </lineage>
</organism>
<comment type="catalytic activity">
    <reaction evidence="8">
        <text>a 6-O-methyl-2'-deoxyguanosine in DNA + L-cysteinyl-[protein] = S-methyl-L-cysteinyl-[protein] + a 2'-deoxyguanosine in DNA</text>
        <dbReference type="Rhea" id="RHEA:24000"/>
        <dbReference type="Rhea" id="RHEA-COMP:10131"/>
        <dbReference type="Rhea" id="RHEA-COMP:10132"/>
        <dbReference type="Rhea" id="RHEA-COMP:11367"/>
        <dbReference type="Rhea" id="RHEA-COMP:11368"/>
        <dbReference type="ChEBI" id="CHEBI:29950"/>
        <dbReference type="ChEBI" id="CHEBI:82612"/>
        <dbReference type="ChEBI" id="CHEBI:85445"/>
        <dbReference type="ChEBI" id="CHEBI:85448"/>
        <dbReference type="EC" id="2.1.1.63"/>
    </reaction>
</comment>
<evidence type="ECO:0000256" key="8">
    <source>
        <dbReference type="ARBA" id="ARBA00049348"/>
    </source>
</evidence>
<evidence type="ECO:0000259" key="9">
    <source>
        <dbReference type="Pfam" id="PF01035"/>
    </source>
</evidence>
<dbReference type="EC" id="2.1.1.63" evidence="3"/>
<evidence type="ECO:0000256" key="5">
    <source>
        <dbReference type="ARBA" id="ARBA00022679"/>
    </source>
</evidence>
<dbReference type="GO" id="GO:0003908">
    <property type="term" value="F:methylated-DNA-[protein]-cysteine S-methyltransferase activity"/>
    <property type="evidence" value="ECO:0007669"/>
    <property type="project" value="UniProtKB-EC"/>
</dbReference>
<proteinExistence type="inferred from homology"/>
<dbReference type="PANTHER" id="PTHR10815:SF5">
    <property type="entry name" value="METHYLATED-DNA--PROTEIN-CYSTEINE METHYLTRANSFERASE"/>
    <property type="match status" value="1"/>
</dbReference>
<dbReference type="SUPFAM" id="SSF46767">
    <property type="entry name" value="Methylated DNA-protein cysteine methyltransferase, C-terminal domain"/>
    <property type="match status" value="1"/>
</dbReference>
<sequence length="246" mass="27555">MRCRDVDAMWDEVRGEGTATLNEAVHTHVDACPTCNEAYQQYEVLAHKLQSLPDPEPTCDLARKVVEHIALLQRRERLDPVHLVIVDSPIGRLYVGHRESRIAYIGIDMGEAFEDIVARVERRLRRPTDRAALPPALRATIATFFTTWHVDASQVDVSDLTPFEQATLRATVDIPPGEVRSYGWLAKQIGRPSAARAVGRVMARNPIPILVPCHRVVDATGALHRYGYGVEFKARLLAMEGYHPAH</sequence>
<dbReference type="InterPro" id="IPR036388">
    <property type="entry name" value="WH-like_DNA-bd_sf"/>
</dbReference>
<dbReference type="PROSITE" id="PS00374">
    <property type="entry name" value="MGMT"/>
    <property type="match status" value="1"/>
</dbReference>
<reference evidence="10" key="1">
    <citation type="submission" date="2009-10" db="EMBL/GenBank/DDBJ databases">
        <title>Diversity of trophic interactions inside an arsenic-rich microbial ecosystem.</title>
        <authorList>
            <person name="Bertin P.N."/>
            <person name="Heinrich-Salmeron A."/>
            <person name="Pelletier E."/>
            <person name="Goulhen-Chollet F."/>
            <person name="Arsene-Ploetze F."/>
            <person name="Gallien S."/>
            <person name="Calteau A."/>
            <person name="Vallenet D."/>
            <person name="Casiot C."/>
            <person name="Chane-Woon-Ming B."/>
            <person name="Giloteaux L."/>
            <person name="Barakat M."/>
            <person name="Bonnefoy V."/>
            <person name="Bruneel O."/>
            <person name="Chandler M."/>
            <person name="Cleiss J."/>
            <person name="Duran R."/>
            <person name="Elbaz-Poulichet F."/>
            <person name="Fonknechten N."/>
            <person name="Lauga B."/>
            <person name="Mornico D."/>
            <person name="Ortet P."/>
            <person name="Schaeffer C."/>
            <person name="Siguier P."/>
            <person name="Alexander Thil Smith A."/>
            <person name="Van Dorsselaer A."/>
            <person name="Weissenbach J."/>
            <person name="Medigue C."/>
            <person name="Le Paslier D."/>
        </authorList>
    </citation>
    <scope>NUCLEOTIDE SEQUENCE</scope>
</reference>
<comment type="catalytic activity">
    <reaction evidence="1">
        <text>a 4-O-methyl-thymidine in DNA + L-cysteinyl-[protein] = a thymidine in DNA + S-methyl-L-cysteinyl-[protein]</text>
        <dbReference type="Rhea" id="RHEA:53428"/>
        <dbReference type="Rhea" id="RHEA-COMP:10131"/>
        <dbReference type="Rhea" id="RHEA-COMP:10132"/>
        <dbReference type="Rhea" id="RHEA-COMP:13555"/>
        <dbReference type="Rhea" id="RHEA-COMP:13556"/>
        <dbReference type="ChEBI" id="CHEBI:29950"/>
        <dbReference type="ChEBI" id="CHEBI:82612"/>
        <dbReference type="ChEBI" id="CHEBI:137386"/>
        <dbReference type="ChEBI" id="CHEBI:137387"/>
        <dbReference type="EC" id="2.1.1.63"/>
    </reaction>
</comment>
<evidence type="ECO:0000256" key="3">
    <source>
        <dbReference type="ARBA" id="ARBA00011918"/>
    </source>
</evidence>
<keyword evidence="6" id="KW-0227">DNA damage</keyword>
<comment type="caution">
    <text evidence="10">The sequence shown here is derived from an EMBL/GenBank/DDBJ whole genome shotgun (WGS) entry which is preliminary data.</text>
</comment>
<dbReference type="EMBL" id="CABO01000032">
    <property type="protein sequence ID" value="CBI02236.1"/>
    <property type="molecule type" value="Genomic_DNA"/>
</dbReference>
<comment type="similarity">
    <text evidence="2">Belongs to the MGMT family.</text>
</comment>
<keyword evidence="7" id="KW-0234">DNA repair</keyword>